<comment type="subunit">
    <text evidence="6">The basal body constitutes a major portion of the flagellar organelle and consists of a number of rings mounted on a central rod.</text>
</comment>
<protein>
    <recommendedName>
        <fullName evidence="3 6">Flagellar basal body rod protein FlgB</fullName>
    </recommendedName>
</protein>
<gene>
    <name evidence="8" type="ORF">SAMN05660297_00184</name>
</gene>
<dbReference type="OrthoDB" id="9792068at2"/>
<dbReference type="NCBIfam" id="TIGR01396">
    <property type="entry name" value="FlgB"/>
    <property type="match status" value="1"/>
</dbReference>
<sequence>MSNIFGNIDIMTKALNASWKRNEVISNNIANVDTPNFKKSHVKFEELLHSYLQNDSIPGKTTHDNHIRIGVSSIEDINYKITTPQNYKTRRDGNNVDIDVEMAELAKNTITYDALSTRINGNFKKLKTVINEGR</sequence>
<dbReference type="GO" id="GO:0030694">
    <property type="term" value="C:bacterial-type flagellum basal body, rod"/>
    <property type="evidence" value="ECO:0007669"/>
    <property type="project" value="InterPro"/>
</dbReference>
<dbReference type="AlphaFoldDB" id="A0A1H9YE05"/>
<dbReference type="Proteomes" id="UP000199568">
    <property type="component" value="Unassembled WGS sequence"/>
</dbReference>
<proteinExistence type="inferred from homology"/>
<evidence type="ECO:0000256" key="3">
    <source>
        <dbReference type="ARBA" id="ARBA00014376"/>
    </source>
</evidence>
<accession>A0A1H9YE05</accession>
<feature type="domain" description="Flagellar basal body rod protein N-terminal" evidence="7">
    <location>
        <begin position="12"/>
        <end position="38"/>
    </location>
</feature>
<reference evidence="8 9" key="1">
    <citation type="submission" date="2016-10" db="EMBL/GenBank/DDBJ databases">
        <authorList>
            <person name="de Groot N.N."/>
        </authorList>
    </citation>
    <scope>NUCLEOTIDE SEQUENCE [LARGE SCALE GENOMIC DNA]</scope>
    <source>
        <strain evidence="8 9">DSM 18979</strain>
    </source>
</reference>
<comment type="similarity">
    <text evidence="2 6">Belongs to the flagella basal body rod proteins family.</text>
</comment>
<evidence type="ECO:0000313" key="8">
    <source>
        <dbReference type="EMBL" id="SES67206.1"/>
    </source>
</evidence>
<keyword evidence="4 6" id="KW-0975">Bacterial flagellum</keyword>
<keyword evidence="9" id="KW-1185">Reference proteome</keyword>
<comment type="function">
    <text evidence="5 6">Structural component of flagellum, the bacterial motility apparatus. Part of the rod structure of flagellar basal body.</text>
</comment>
<evidence type="ECO:0000259" key="7">
    <source>
        <dbReference type="Pfam" id="PF00460"/>
    </source>
</evidence>
<evidence type="ECO:0000313" key="9">
    <source>
        <dbReference type="Proteomes" id="UP000199568"/>
    </source>
</evidence>
<name>A0A1H9YE05_9FIRM</name>
<dbReference type="InterPro" id="IPR019776">
    <property type="entry name" value="Flagellar_basal_body_rod_CS"/>
</dbReference>
<evidence type="ECO:0000256" key="4">
    <source>
        <dbReference type="ARBA" id="ARBA00023143"/>
    </source>
</evidence>
<keyword evidence="8" id="KW-0969">Cilium</keyword>
<dbReference type="InterPro" id="IPR001444">
    <property type="entry name" value="Flag_bb_rod_N"/>
</dbReference>
<dbReference type="RefSeq" id="WP_090437936.1">
    <property type="nucleotide sequence ID" value="NZ_FOHU01000001.1"/>
</dbReference>
<dbReference type="STRING" id="426128.SAMN05660297_00184"/>
<evidence type="ECO:0000256" key="5">
    <source>
        <dbReference type="ARBA" id="ARBA00024934"/>
    </source>
</evidence>
<dbReference type="GO" id="GO:0071978">
    <property type="term" value="P:bacterial-type flagellum-dependent swarming motility"/>
    <property type="evidence" value="ECO:0007669"/>
    <property type="project" value="TreeGrafter"/>
</dbReference>
<dbReference type="PANTHER" id="PTHR30435">
    <property type="entry name" value="FLAGELLAR PROTEIN"/>
    <property type="match status" value="1"/>
</dbReference>
<dbReference type="InterPro" id="IPR006300">
    <property type="entry name" value="FlgB"/>
</dbReference>
<organism evidence="8 9">
    <name type="scientific">Natronincola peptidivorans</name>
    <dbReference type="NCBI Taxonomy" id="426128"/>
    <lineage>
        <taxon>Bacteria</taxon>
        <taxon>Bacillati</taxon>
        <taxon>Bacillota</taxon>
        <taxon>Clostridia</taxon>
        <taxon>Peptostreptococcales</taxon>
        <taxon>Natronincolaceae</taxon>
        <taxon>Natronincola</taxon>
    </lineage>
</organism>
<dbReference type="Pfam" id="PF00460">
    <property type="entry name" value="Flg_bb_rod"/>
    <property type="match status" value="1"/>
</dbReference>
<dbReference type="PROSITE" id="PS00588">
    <property type="entry name" value="FLAGELLA_BB_ROD"/>
    <property type="match status" value="1"/>
</dbReference>
<dbReference type="PANTHER" id="PTHR30435:SF12">
    <property type="entry name" value="FLAGELLAR BASAL BODY ROD PROTEIN FLGB"/>
    <property type="match status" value="1"/>
</dbReference>
<evidence type="ECO:0000256" key="1">
    <source>
        <dbReference type="ARBA" id="ARBA00004117"/>
    </source>
</evidence>
<evidence type="ECO:0000256" key="2">
    <source>
        <dbReference type="ARBA" id="ARBA00009677"/>
    </source>
</evidence>
<evidence type="ECO:0000256" key="6">
    <source>
        <dbReference type="PIRNR" id="PIRNR002889"/>
    </source>
</evidence>
<dbReference type="EMBL" id="FOHU01000001">
    <property type="protein sequence ID" value="SES67206.1"/>
    <property type="molecule type" value="Genomic_DNA"/>
</dbReference>
<keyword evidence="8" id="KW-0966">Cell projection</keyword>
<comment type="subcellular location">
    <subcellularLocation>
        <location evidence="1 6">Bacterial flagellum basal body</location>
    </subcellularLocation>
</comment>
<dbReference type="PIRSF" id="PIRSF002889">
    <property type="entry name" value="Rod_FlgB"/>
    <property type="match status" value="1"/>
</dbReference>
<keyword evidence="8" id="KW-0282">Flagellum</keyword>